<protein>
    <submittedName>
        <fullName evidence="1">Uncharacterized protein</fullName>
    </submittedName>
</protein>
<accession>A0A3S4HRP5</accession>
<evidence type="ECO:0000313" key="1">
    <source>
        <dbReference type="EMBL" id="VEB42986.1"/>
    </source>
</evidence>
<name>A0A3S4HRP5_CHRVL</name>
<proteinExistence type="predicted"/>
<dbReference type="EMBL" id="LR134182">
    <property type="protein sequence ID" value="VEB42986.1"/>
    <property type="molecule type" value="Genomic_DNA"/>
</dbReference>
<organism evidence="1 2">
    <name type="scientific">Chromobacterium violaceum</name>
    <dbReference type="NCBI Taxonomy" id="536"/>
    <lineage>
        <taxon>Bacteria</taxon>
        <taxon>Pseudomonadati</taxon>
        <taxon>Pseudomonadota</taxon>
        <taxon>Betaproteobacteria</taxon>
        <taxon>Neisseriales</taxon>
        <taxon>Chromobacteriaceae</taxon>
        <taxon>Chromobacterium</taxon>
    </lineage>
</organism>
<dbReference type="Proteomes" id="UP000275777">
    <property type="component" value="Chromosome"/>
</dbReference>
<sequence>MALDVLDDDLVVGDKIHWFDLKHYVTGARLVRGWASCRTKRKS</sequence>
<evidence type="ECO:0000313" key="2">
    <source>
        <dbReference type="Proteomes" id="UP000275777"/>
    </source>
</evidence>
<dbReference type="AlphaFoldDB" id="A0A3S4HRP5"/>
<reference evidence="1 2" key="1">
    <citation type="submission" date="2018-12" db="EMBL/GenBank/DDBJ databases">
        <authorList>
            <consortium name="Pathogen Informatics"/>
        </authorList>
    </citation>
    <scope>NUCLEOTIDE SEQUENCE [LARGE SCALE GENOMIC DNA]</scope>
    <source>
        <strain evidence="1 2">NCTC9695</strain>
    </source>
</reference>
<gene>
    <name evidence="1" type="ORF">NCTC9695_03440</name>
</gene>